<dbReference type="InterPro" id="IPR016035">
    <property type="entry name" value="Acyl_Trfase/lysoPLipase"/>
</dbReference>
<dbReference type="InterPro" id="IPR002641">
    <property type="entry name" value="PNPLA_dom"/>
</dbReference>
<dbReference type="PANTHER" id="PTHR14226">
    <property type="entry name" value="NEUROPATHY TARGET ESTERASE/SWISS CHEESE D.MELANOGASTER"/>
    <property type="match status" value="1"/>
</dbReference>
<evidence type="ECO:0000256" key="2">
    <source>
        <dbReference type="ARBA" id="ARBA00022963"/>
    </source>
</evidence>
<reference evidence="7 8" key="1">
    <citation type="submission" date="2018-12" db="EMBL/GenBank/DDBJ databases">
        <title>Complete genome sequence of Flaviflexus sp. H23T48.</title>
        <authorList>
            <person name="Bae J.-W."/>
            <person name="Lee J.-Y."/>
        </authorList>
    </citation>
    <scope>NUCLEOTIDE SEQUENCE [LARGE SCALE GENOMIC DNA]</scope>
    <source>
        <strain evidence="7 8">H23T48</strain>
    </source>
</reference>
<dbReference type="AlphaFoldDB" id="A0A3S9PUC6"/>
<name>A0A3S9PUC6_9ACTO</name>
<dbReference type="PROSITE" id="PS51635">
    <property type="entry name" value="PNPLA"/>
    <property type="match status" value="1"/>
</dbReference>
<dbReference type="EMBL" id="CP034593">
    <property type="protein sequence ID" value="AZQ75955.1"/>
    <property type="molecule type" value="Genomic_DNA"/>
</dbReference>
<feature type="short sequence motif" description="GXSXG" evidence="4">
    <location>
        <begin position="36"/>
        <end position="40"/>
    </location>
</feature>
<feature type="active site" description="Nucleophile" evidence="4">
    <location>
        <position position="38"/>
    </location>
</feature>
<feature type="active site" description="Proton acceptor" evidence="4">
    <location>
        <position position="152"/>
    </location>
</feature>
<accession>A0A3S9PUC6</accession>
<evidence type="ECO:0000256" key="4">
    <source>
        <dbReference type="PROSITE-ProRule" id="PRU01161"/>
    </source>
</evidence>
<organism evidence="7 8">
    <name type="scientific">Flaviflexus ciconiae</name>
    <dbReference type="NCBI Taxonomy" id="2496867"/>
    <lineage>
        <taxon>Bacteria</taxon>
        <taxon>Bacillati</taxon>
        <taxon>Actinomycetota</taxon>
        <taxon>Actinomycetes</taxon>
        <taxon>Actinomycetales</taxon>
        <taxon>Actinomycetaceae</taxon>
        <taxon>Flaviflexus</taxon>
    </lineage>
</organism>
<evidence type="ECO:0000256" key="1">
    <source>
        <dbReference type="ARBA" id="ARBA00022801"/>
    </source>
</evidence>
<protein>
    <submittedName>
        <fullName evidence="7">Esterase</fullName>
    </submittedName>
</protein>
<dbReference type="Pfam" id="PF01734">
    <property type="entry name" value="Patatin"/>
    <property type="match status" value="1"/>
</dbReference>
<feature type="short sequence motif" description="DGA/G" evidence="4">
    <location>
        <begin position="152"/>
        <end position="154"/>
    </location>
</feature>
<feature type="region of interest" description="Disordered" evidence="5">
    <location>
        <begin position="259"/>
        <end position="279"/>
    </location>
</feature>
<dbReference type="SUPFAM" id="SSF52151">
    <property type="entry name" value="FabD/lysophospholipase-like"/>
    <property type="match status" value="1"/>
</dbReference>
<proteinExistence type="predicted"/>
<dbReference type="OrthoDB" id="5290098at2"/>
<evidence type="ECO:0000313" key="7">
    <source>
        <dbReference type="EMBL" id="AZQ75955.1"/>
    </source>
</evidence>
<evidence type="ECO:0000259" key="6">
    <source>
        <dbReference type="PROSITE" id="PS51635"/>
    </source>
</evidence>
<keyword evidence="2 4" id="KW-0442">Lipid degradation</keyword>
<dbReference type="KEGG" id="flh:EJ997_00080"/>
<dbReference type="GO" id="GO:0016042">
    <property type="term" value="P:lipid catabolic process"/>
    <property type="evidence" value="ECO:0007669"/>
    <property type="project" value="UniProtKB-UniRule"/>
</dbReference>
<gene>
    <name evidence="7" type="ORF">EJ997_00080</name>
</gene>
<dbReference type="RefSeq" id="WP_126702765.1">
    <property type="nucleotide sequence ID" value="NZ_CP034593.1"/>
</dbReference>
<feature type="domain" description="PNPLA" evidence="6">
    <location>
        <begin position="5"/>
        <end position="165"/>
    </location>
</feature>
<feature type="region of interest" description="Disordered" evidence="5">
    <location>
        <begin position="223"/>
        <end position="246"/>
    </location>
</feature>
<dbReference type="Gene3D" id="3.40.1090.10">
    <property type="entry name" value="Cytosolic phospholipase A2 catalytic domain"/>
    <property type="match status" value="2"/>
</dbReference>
<dbReference type="PANTHER" id="PTHR14226:SF76">
    <property type="entry name" value="NTE FAMILY PROTEIN RSSA"/>
    <property type="match status" value="1"/>
</dbReference>
<keyword evidence="1 4" id="KW-0378">Hydrolase</keyword>
<sequence length="357" mass="38034">MKVSLVLGSGGARGYAHIGVIEEIKRRGHEIVAISGTSMGSLIGGLEAAGKLDDFADWATSLTHLDVFRLYDPAFSQPGVIKADKIFQMVNSFVDNVQIEDLEIPFTAVATDIVNHREVWFQRGDLVTAMRASCALPTFIAPIMVNGKILADGGLVNPVPVEPTSAIPSDVTISVSLSGRPNTILSTSAVNDEHSEKYEEDDGLKLAARLRRGVAGLMDANIFRRDDKESEGADSASSEPSEGAGLLSEEMFGDETKAQLAETESATQVTGEGPAGPLDAWNEVGKLPANLNTMGVVNMALETMQSMIERYRAAANPVNVKIDVPSAVCGTLDFHKASEVIETGRQLAIDAFDDMGL</sequence>
<keyword evidence="3 4" id="KW-0443">Lipid metabolism</keyword>
<evidence type="ECO:0000313" key="8">
    <source>
        <dbReference type="Proteomes" id="UP000280344"/>
    </source>
</evidence>
<keyword evidence="8" id="KW-1185">Reference proteome</keyword>
<evidence type="ECO:0000256" key="3">
    <source>
        <dbReference type="ARBA" id="ARBA00023098"/>
    </source>
</evidence>
<dbReference type="Proteomes" id="UP000280344">
    <property type="component" value="Chromosome"/>
</dbReference>
<dbReference type="InterPro" id="IPR050301">
    <property type="entry name" value="NTE"/>
</dbReference>
<dbReference type="GO" id="GO:0016787">
    <property type="term" value="F:hydrolase activity"/>
    <property type="evidence" value="ECO:0007669"/>
    <property type="project" value="UniProtKB-UniRule"/>
</dbReference>
<comment type="caution">
    <text evidence="4">Lacks conserved residue(s) required for the propagation of feature annotation.</text>
</comment>
<evidence type="ECO:0000256" key="5">
    <source>
        <dbReference type="SAM" id="MobiDB-lite"/>
    </source>
</evidence>